<accession>A0A9J6F1Y1</accession>
<evidence type="ECO:0000313" key="2">
    <source>
        <dbReference type="EMBL" id="KAH8040333.1"/>
    </source>
</evidence>
<comment type="caution">
    <text evidence="2">The sequence shown here is derived from an EMBL/GenBank/DDBJ whole genome shotgun (WGS) entry which is preliminary data.</text>
</comment>
<sequence length="211" mass="22395">MYVWIECAVVGWGWLESAAPGVSVSGAAFAGCRGPQSDAQRQRSRFMCAGSLRIYRRLLRVLVDDGGTCFGVVAAPRHWKGVAAAFLPAAWEVSPAGNRGGVSCRAEFPGIGARLPASHPGNSGAHPSPLSTLPGNRCSCVMTCNRCGGPPLSLFRTYRAEQFVEGGHRRCPALRSRLRSAIGASSLQAAAARPQESRTYTTPGSPERHVM</sequence>
<evidence type="ECO:0000256" key="1">
    <source>
        <dbReference type="SAM" id="MobiDB-lite"/>
    </source>
</evidence>
<proteinExistence type="predicted"/>
<organism evidence="2 3">
    <name type="scientific">Rhipicephalus microplus</name>
    <name type="common">Cattle tick</name>
    <name type="synonym">Boophilus microplus</name>
    <dbReference type="NCBI Taxonomy" id="6941"/>
    <lineage>
        <taxon>Eukaryota</taxon>
        <taxon>Metazoa</taxon>
        <taxon>Ecdysozoa</taxon>
        <taxon>Arthropoda</taxon>
        <taxon>Chelicerata</taxon>
        <taxon>Arachnida</taxon>
        <taxon>Acari</taxon>
        <taxon>Parasitiformes</taxon>
        <taxon>Ixodida</taxon>
        <taxon>Ixodoidea</taxon>
        <taxon>Ixodidae</taxon>
        <taxon>Rhipicephalinae</taxon>
        <taxon>Rhipicephalus</taxon>
        <taxon>Boophilus</taxon>
    </lineage>
</organism>
<keyword evidence="3" id="KW-1185">Reference proteome</keyword>
<evidence type="ECO:0000313" key="3">
    <source>
        <dbReference type="Proteomes" id="UP000821866"/>
    </source>
</evidence>
<dbReference type="EMBL" id="JABSTU010000001">
    <property type="protein sequence ID" value="KAH8040333.1"/>
    <property type="molecule type" value="Genomic_DNA"/>
</dbReference>
<dbReference type="AlphaFoldDB" id="A0A9J6F1Y1"/>
<gene>
    <name evidence="2" type="ORF">HPB51_010113</name>
</gene>
<name>A0A9J6F1Y1_RHIMP</name>
<reference evidence="2" key="2">
    <citation type="submission" date="2021-09" db="EMBL/GenBank/DDBJ databases">
        <authorList>
            <person name="Jia N."/>
            <person name="Wang J."/>
            <person name="Shi W."/>
            <person name="Du L."/>
            <person name="Sun Y."/>
            <person name="Zhan W."/>
            <person name="Jiang J."/>
            <person name="Wang Q."/>
            <person name="Zhang B."/>
            <person name="Ji P."/>
            <person name="Sakyi L.B."/>
            <person name="Cui X."/>
            <person name="Yuan T."/>
            <person name="Jiang B."/>
            <person name="Yang W."/>
            <person name="Lam T.T.-Y."/>
            <person name="Chang Q."/>
            <person name="Ding S."/>
            <person name="Wang X."/>
            <person name="Zhu J."/>
            <person name="Ruan X."/>
            <person name="Zhao L."/>
            <person name="Wei J."/>
            <person name="Que T."/>
            <person name="Du C."/>
            <person name="Cheng J."/>
            <person name="Dai P."/>
            <person name="Han X."/>
            <person name="Huang E."/>
            <person name="Gao Y."/>
            <person name="Liu J."/>
            <person name="Shao H."/>
            <person name="Ye R."/>
            <person name="Li L."/>
            <person name="Wei W."/>
            <person name="Wang X."/>
            <person name="Wang C."/>
            <person name="Huo Q."/>
            <person name="Li W."/>
            <person name="Guo W."/>
            <person name="Chen H."/>
            <person name="Chen S."/>
            <person name="Zhou L."/>
            <person name="Zhou L."/>
            <person name="Ni X."/>
            <person name="Tian J."/>
            <person name="Zhou Y."/>
            <person name="Sheng Y."/>
            <person name="Liu T."/>
            <person name="Pan Y."/>
            <person name="Xia L."/>
            <person name="Li J."/>
            <person name="Zhao F."/>
            <person name="Cao W."/>
        </authorList>
    </citation>
    <scope>NUCLEOTIDE SEQUENCE</scope>
    <source>
        <strain evidence="2">Rmic-2018</strain>
        <tissue evidence="2">Larvae</tissue>
    </source>
</reference>
<reference evidence="2" key="1">
    <citation type="journal article" date="2020" name="Cell">
        <title>Large-Scale Comparative Analyses of Tick Genomes Elucidate Their Genetic Diversity and Vector Capacities.</title>
        <authorList>
            <consortium name="Tick Genome and Microbiome Consortium (TIGMIC)"/>
            <person name="Jia N."/>
            <person name="Wang J."/>
            <person name="Shi W."/>
            <person name="Du L."/>
            <person name="Sun Y."/>
            <person name="Zhan W."/>
            <person name="Jiang J.F."/>
            <person name="Wang Q."/>
            <person name="Zhang B."/>
            <person name="Ji P."/>
            <person name="Bell-Sakyi L."/>
            <person name="Cui X.M."/>
            <person name="Yuan T.T."/>
            <person name="Jiang B.G."/>
            <person name="Yang W.F."/>
            <person name="Lam T.T."/>
            <person name="Chang Q.C."/>
            <person name="Ding S.J."/>
            <person name="Wang X.J."/>
            <person name="Zhu J.G."/>
            <person name="Ruan X.D."/>
            <person name="Zhao L."/>
            <person name="Wei J.T."/>
            <person name="Ye R.Z."/>
            <person name="Que T.C."/>
            <person name="Du C.H."/>
            <person name="Zhou Y.H."/>
            <person name="Cheng J.X."/>
            <person name="Dai P.F."/>
            <person name="Guo W.B."/>
            <person name="Han X.H."/>
            <person name="Huang E.J."/>
            <person name="Li L.F."/>
            <person name="Wei W."/>
            <person name="Gao Y.C."/>
            <person name="Liu J.Z."/>
            <person name="Shao H.Z."/>
            <person name="Wang X."/>
            <person name="Wang C.C."/>
            <person name="Yang T.C."/>
            <person name="Huo Q.B."/>
            <person name="Li W."/>
            <person name="Chen H.Y."/>
            <person name="Chen S.E."/>
            <person name="Zhou L.G."/>
            <person name="Ni X.B."/>
            <person name="Tian J.H."/>
            <person name="Sheng Y."/>
            <person name="Liu T."/>
            <person name="Pan Y.S."/>
            <person name="Xia L.Y."/>
            <person name="Li J."/>
            <person name="Zhao F."/>
            <person name="Cao W.C."/>
        </authorList>
    </citation>
    <scope>NUCLEOTIDE SEQUENCE</scope>
    <source>
        <strain evidence="2">Rmic-2018</strain>
    </source>
</reference>
<feature type="region of interest" description="Disordered" evidence="1">
    <location>
        <begin position="185"/>
        <end position="211"/>
    </location>
</feature>
<protein>
    <submittedName>
        <fullName evidence="2">Uncharacterized protein</fullName>
    </submittedName>
</protein>
<dbReference type="Proteomes" id="UP000821866">
    <property type="component" value="Chromosome 1"/>
</dbReference>